<evidence type="ECO:0000313" key="10">
    <source>
        <dbReference type="EMBL" id="NYI70290.1"/>
    </source>
</evidence>
<dbReference type="PANTHER" id="PTHR48101">
    <property type="entry name" value="METHYLMALONYL-COA MUTASE, MITOCHONDRIAL-RELATED"/>
    <property type="match status" value="1"/>
</dbReference>
<dbReference type="InterPro" id="IPR058549">
    <property type="entry name" value="MeMalonylCoA_mutase_a/b_site"/>
</dbReference>
<reference evidence="10 11" key="1">
    <citation type="submission" date="2020-07" db="EMBL/GenBank/DDBJ databases">
        <title>Sequencing the genomes of 1000 actinobacteria strains.</title>
        <authorList>
            <person name="Klenk H.-P."/>
        </authorList>
    </citation>
    <scope>NUCLEOTIDE SEQUENCE [LARGE SCALE GENOMIC DNA]</scope>
    <source>
        <strain evidence="10 11">DSM 103164</strain>
    </source>
</reference>
<evidence type="ECO:0000256" key="6">
    <source>
        <dbReference type="ARBA" id="ARBA00023235"/>
    </source>
</evidence>
<evidence type="ECO:0000256" key="4">
    <source>
        <dbReference type="ARBA" id="ARBA00012398"/>
    </source>
</evidence>
<comment type="caution">
    <text evidence="10">The sequence shown here is derived from an EMBL/GenBank/DDBJ whole genome shotgun (WGS) entry which is preliminary data.</text>
</comment>
<dbReference type="GO" id="GO:0031419">
    <property type="term" value="F:cobalamin binding"/>
    <property type="evidence" value="ECO:0007669"/>
    <property type="project" value="UniProtKB-KW"/>
</dbReference>
<evidence type="ECO:0000256" key="3">
    <source>
        <dbReference type="ARBA" id="ARBA00011870"/>
    </source>
</evidence>
<dbReference type="Proteomes" id="UP000527616">
    <property type="component" value="Unassembled WGS sequence"/>
</dbReference>
<comment type="similarity">
    <text evidence="2">Belongs to the methylmalonyl-CoA mutase family.</text>
</comment>
<dbReference type="PANTHER" id="PTHR48101:SF4">
    <property type="entry name" value="METHYLMALONYL-COA MUTASE, MITOCHONDRIAL"/>
    <property type="match status" value="1"/>
</dbReference>
<feature type="region of interest" description="Disordered" evidence="8">
    <location>
        <begin position="424"/>
        <end position="448"/>
    </location>
</feature>
<dbReference type="InterPro" id="IPR016176">
    <property type="entry name" value="Cbl-dep_enz_cat"/>
</dbReference>
<protein>
    <recommendedName>
        <fullName evidence="4">methylmalonyl-CoA mutase</fullName>
        <ecNumber evidence="4">5.4.99.2</ecNumber>
    </recommendedName>
</protein>
<dbReference type="GO" id="GO:0019678">
    <property type="term" value="P:propionate metabolic process, methylmalonyl pathway"/>
    <property type="evidence" value="ECO:0007669"/>
    <property type="project" value="TreeGrafter"/>
</dbReference>
<evidence type="ECO:0000256" key="2">
    <source>
        <dbReference type="ARBA" id="ARBA00008465"/>
    </source>
</evidence>
<organism evidence="10 11">
    <name type="scientific">Naumannella cuiyingiana</name>
    <dbReference type="NCBI Taxonomy" id="1347891"/>
    <lineage>
        <taxon>Bacteria</taxon>
        <taxon>Bacillati</taxon>
        <taxon>Actinomycetota</taxon>
        <taxon>Actinomycetes</taxon>
        <taxon>Propionibacteriales</taxon>
        <taxon>Propionibacteriaceae</taxon>
        <taxon>Naumannella</taxon>
    </lineage>
</organism>
<sequence>MSDEAPAASPGPAVRAWLEAAAKVLAKAGTPAGDDPAAALTSTRAGGLVVRPLYTAADERAEDPPPGVFPFTRGSGAGWPDGRTGWHVAERFETGGDPAELNTAILQALGNGGSAIWLGGSPGADELTRALRGVHPGIAPLLLDGAVDALAATAGHVVSLGAAPLTAALTGAETVSAERAIEAARGLSGTIFTADGYAAHNAGAGEALELGIALAAGAGYLRALLASGRTLPEAFAAIDFRLAASDDQFATIAKLRAARLLWARVAEASGAAEAARARIHAVTSLAMASQRDPYVNVLRGTIAGLAAGVGGAELVTVHPFDVAIPGGQPGAAPGLARRIARNTQALLLEESQLGRVLDPGAGSWWLEQATRQLAADGWAAFRRIEAAGGLPDAAAQVRAELAEAAAARDDLVARRAVRLTGVNDYPNLAEPSPTTDPGPIADRTDLPTGSPALARWGRVFERLRDRSDALLAATGVRPRALLLPIGPLARHNSAATETANLLASGGIEAINPGPVEPGGIAAVVAEHAPALAVITGRPDDLADGADAHRDAAKAAGVPRVEVADWGADIDAAALLDDLLGDFETAEEARR</sequence>
<dbReference type="SUPFAM" id="SSF51703">
    <property type="entry name" value="Cobalamin (vitamin B12)-dependent enzymes"/>
    <property type="match status" value="1"/>
</dbReference>
<dbReference type="GO" id="GO:0004494">
    <property type="term" value="F:methylmalonyl-CoA mutase activity"/>
    <property type="evidence" value="ECO:0007669"/>
    <property type="project" value="UniProtKB-EC"/>
</dbReference>
<dbReference type="Gene3D" id="3.20.20.240">
    <property type="entry name" value="Methylmalonyl-CoA mutase"/>
    <property type="match status" value="1"/>
</dbReference>
<dbReference type="GO" id="GO:0005737">
    <property type="term" value="C:cytoplasm"/>
    <property type="evidence" value="ECO:0007669"/>
    <property type="project" value="TreeGrafter"/>
</dbReference>
<evidence type="ECO:0000313" key="11">
    <source>
        <dbReference type="Proteomes" id="UP000527616"/>
    </source>
</evidence>
<accession>A0A7Z0D7I7</accession>
<gene>
    <name evidence="10" type="ORF">GGQ54_000850</name>
</gene>
<dbReference type="PROSITE" id="PS00544">
    <property type="entry name" value="METMALONYL_COA_MUTASE"/>
    <property type="match status" value="1"/>
</dbReference>
<dbReference type="InterPro" id="IPR006099">
    <property type="entry name" value="MeMalonylCoA_mutase_a/b_cat"/>
</dbReference>
<dbReference type="Pfam" id="PF01642">
    <property type="entry name" value="MM_CoA_mutase"/>
    <property type="match status" value="1"/>
</dbReference>
<evidence type="ECO:0000259" key="9">
    <source>
        <dbReference type="Pfam" id="PF01642"/>
    </source>
</evidence>
<evidence type="ECO:0000256" key="8">
    <source>
        <dbReference type="SAM" id="MobiDB-lite"/>
    </source>
</evidence>
<evidence type="ECO:0000256" key="1">
    <source>
        <dbReference type="ARBA" id="ARBA00001922"/>
    </source>
</evidence>
<dbReference type="AlphaFoldDB" id="A0A7Z0D7I7"/>
<keyword evidence="5" id="KW-0846">Cobalamin</keyword>
<comment type="cofactor">
    <cofactor evidence="1">
        <name>adenosylcob(III)alamin</name>
        <dbReference type="ChEBI" id="CHEBI:18408"/>
    </cofactor>
</comment>
<keyword evidence="7" id="KW-0170">Cobalt</keyword>
<dbReference type="Gene3D" id="3.40.50.280">
    <property type="entry name" value="Cobalamin-binding domain"/>
    <property type="match status" value="1"/>
</dbReference>
<dbReference type="RefSeq" id="WP_179444263.1">
    <property type="nucleotide sequence ID" value="NZ_JACBZS010000001.1"/>
</dbReference>
<evidence type="ECO:0000256" key="5">
    <source>
        <dbReference type="ARBA" id="ARBA00022628"/>
    </source>
</evidence>
<name>A0A7Z0D7I7_9ACTN</name>
<feature type="domain" description="Methylmalonyl-CoA mutase alpha/beta chain catalytic" evidence="9">
    <location>
        <begin position="195"/>
        <end position="429"/>
    </location>
</feature>
<dbReference type="EC" id="5.4.99.2" evidence="4"/>
<keyword evidence="6 10" id="KW-0413">Isomerase</keyword>
<proteinExistence type="inferred from homology"/>
<comment type="subunit">
    <text evidence="3">Heterodimer of an alpha and a beta chain.</text>
</comment>
<dbReference type="EMBL" id="JACBZS010000001">
    <property type="protein sequence ID" value="NYI70290.1"/>
    <property type="molecule type" value="Genomic_DNA"/>
</dbReference>
<evidence type="ECO:0000256" key="7">
    <source>
        <dbReference type="ARBA" id="ARBA00023285"/>
    </source>
</evidence>
<keyword evidence="11" id="KW-1185">Reference proteome</keyword>